<dbReference type="InterPro" id="IPR046341">
    <property type="entry name" value="SET_dom_sf"/>
</dbReference>
<evidence type="ECO:0000313" key="2">
    <source>
        <dbReference type="EMBL" id="PBK92486.1"/>
    </source>
</evidence>
<dbReference type="PANTHER" id="PTHR47332:SF4">
    <property type="entry name" value="SET DOMAIN-CONTAINING PROTEIN 5"/>
    <property type="match status" value="1"/>
</dbReference>
<proteinExistence type="predicted"/>
<dbReference type="OrthoDB" id="5945798at2759"/>
<dbReference type="InterPro" id="IPR053185">
    <property type="entry name" value="SET_domain_protein"/>
</dbReference>
<organism evidence="2 3">
    <name type="scientific">Armillaria gallica</name>
    <name type="common">Bulbous honey fungus</name>
    <name type="synonym">Armillaria bulbosa</name>
    <dbReference type="NCBI Taxonomy" id="47427"/>
    <lineage>
        <taxon>Eukaryota</taxon>
        <taxon>Fungi</taxon>
        <taxon>Dikarya</taxon>
        <taxon>Basidiomycota</taxon>
        <taxon>Agaricomycotina</taxon>
        <taxon>Agaricomycetes</taxon>
        <taxon>Agaricomycetidae</taxon>
        <taxon>Agaricales</taxon>
        <taxon>Marasmiineae</taxon>
        <taxon>Physalacriaceae</taxon>
        <taxon>Armillaria</taxon>
    </lineage>
</organism>
<dbReference type="PANTHER" id="PTHR47332">
    <property type="entry name" value="SET DOMAIN-CONTAINING PROTEIN 5"/>
    <property type="match status" value="1"/>
</dbReference>
<protein>
    <recommendedName>
        <fullName evidence="1">SET domain-containing protein</fullName>
    </recommendedName>
</protein>
<keyword evidence="3" id="KW-1185">Reference proteome</keyword>
<dbReference type="EMBL" id="KZ293658">
    <property type="protein sequence ID" value="PBK92486.1"/>
    <property type="molecule type" value="Genomic_DNA"/>
</dbReference>
<evidence type="ECO:0000313" key="3">
    <source>
        <dbReference type="Proteomes" id="UP000217790"/>
    </source>
</evidence>
<dbReference type="AlphaFoldDB" id="A0A2H3DYD8"/>
<dbReference type="Pfam" id="PF00856">
    <property type="entry name" value="SET"/>
    <property type="match status" value="1"/>
</dbReference>
<dbReference type="SUPFAM" id="SSF82199">
    <property type="entry name" value="SET domain"/>
    <property type="match status" value="1"/>
</dbReference>
<dbReference type="Gene3D" id="2.170.270.10">
    <property type="entry name" value="SET domain"/>
    <property type="match status" value="1"/>
</dbReference>
<dbReference type="OMA" id="AFMELHN"/>
<name>A0A2H3DYD8_ARMGA</name>
<dbReference type="Proteomes" id="UP000217790">
    <property type="component" value="Unassembled WGS sequence"/>
</dbReference>
<gene>
    <name evidence="2" type="ORF">ARMGADRAFT_161868</name>
</gene>
<accession>A0A2H3DYD8</accession>
<feature type="domain" description="SET" evidence="1">
    <location>
        <begin position="1"/>
        <end position="160"/>
    </location>
</feature>
<reference evidence="3" key="1">
    <citation type="journal article" date="2017" name="Nat. Ecol. Evol.">
        <title>Genome expansion and lineage-specific genetic innovations in the forest pathogenic fungi Armillaria.</title>
        <authorList>
            <person name="Sipos G."/>
            <person name="Prasanna A.N."/>
            <person name="Walter M.C."/>
            <person name="O'Connor E."/>
            <person name="Balint B."/>
            <person name="Krizsan K."/>
            <person name="Kiss B."/>
            <person name="Hess J."/>
            <person name="Varga T."/>
            <person name="Slot J."/>
            <person name="Riley R."/>
            <person name="Boka B."/>
            <person name="Rigling D."/>
            <person name="Barry K."/>
            <person name="Lee J."/>
            <person name="Mihaltcheva S."/>
            <person name="LaButti K."/>
            <person name="Lipzen A."/>
            <person name="Waldron R."/>
            <person name="Moloney N.M."/>
            <person name="Sperisen C."/>
            <person name="Kredics L."/>
            <person name="Vagvoelgyi C."/>
            <person name="Patrignani A."/>
            <person name="Fitzpatrick D."/>
            <person name="Nagy I."/>
            <person name="Doyle S."/>
            <person name="Anderson J.B."/>
            <person name="Grigoriev I.V."/>
            <person name="Gueldener U."/>
            <person name="Muensterkoetter M."/>
            <person name="Nagy L.G."/>
        </authorList>
    </citation>
    <scope>NUCLEOTIDE SEQUENCE [LARGE SCALE GENOMIC DNA]</scope>
    <source>
        <strain evidence="3">Ar21-2</strain>
    </source>
</reference>
<dbReference type="CDD" id="cd20071">
    <property type="entry name" value="SET_SMYD"/>
    <property type="match status" value="1"/>
</dbReference>
<sequence>MFATRDFNTGDLIVNERPLMVVPRIPVGVLTDEGVPDEQASKTILHQAEKVMRPVFGRMREEDKKAFMELHNSHLQDGSGPILGVIRTNGYVFGDKAEMSLSNSNTSSKETHTSIFKDLSRVNHSCSPNASRKFHVSTFSMQLRAARDIKEGEEIFTTYTDILEPAAVRAKDLASYQITCTCRACLDPDKSDPIRAAVLKRPAIFVPMQKDFGEGWIDPALETLSRIEQEELQGSHLYRRTLHQVFNAYVHMNNEEKALEFGKRLWAAKLAVGEDRDERFRNVELMKKSPQWVMAKMIRGVPLLQSFI</sequence>
<evidence type="ECO:0000259" key="1">
    <source>
        <dbReference type="PROSITE" id="PS50280"/>
    </source>
</evidence>
<dbReference type="InterPro" id="IPR001214">
    <property type="entry name" value="SET_dom"/>
</dbReference>
<dbReference type="STRING" id="47427.A0A2H3DYD8"/>
<dbReference type="InParanoid" id="A0A2H3DYD8"/>
<dbReference type="PROSITE" id="PS50280">
    <property type="entry name" value="SET"/>
    <property type="match status" value="1"/>
</dbReference>